<reference evidence="3" key="1">
    <citation type="submission" date="2021-02" db="EMBL/GenBank/DDBJ databases">
        <authorList>
            <person name="Nowell W R."/>
        </authorList>
    </citation>
    <scope>NUCLEOTIDE SEQUENCE</scope>
</reference>
<dbReference type="Proteomes" id="UP000676336">
    <property type="component" value="Unassembled WGS sequence"/>
</dbReference>
<evidence type="ECO:0000259" key="2">
    <source>
        <dbReference type="Pfam" id="PF14438"/>
    </source>
</evidence>
<name>A0A8S3GLB9_9BILA</name>
<evidence type="ECO:0000256" key="1">
    <source>
        <dbReference type="SAM" id="MobiDB-lite"/>
    </source>
</evidence>
<dbReference type="EMBL" id="CAJOBI010294812">
    <property type="protein sequence ID" value="CAF5161766.1"/>
    <property type="molecule type" value="Genomic_DNA"/>
</dbReference>
<dbReference type="AlphaFoldDB" id="A0A8S3GLB9"/>
<feature type="compositionally biased region" description="Polar residues" evidence="1">
    <location>
        <begin position="14"/>
        <end position="33"/>
    </location>
</feature>
<gene>
    <name evidence="3" type="ORF">SMN809_LOCUS64622</name>
</gene>
<sequence length="149" mass="16004">MSSTRTAPRAATINKVSSASNAHHTNGSANTYDVNDSTSEGIYRNPRFVHAVTVGLLGQPVIIQTTERERFHGVLETISPNGDVLLSVAHRLDNNNNDIMGLSTSLIDLLDTVESSAQFLDLNKRIISSSNIVEIIASDIDLAGNGKCK</sequence>
<dbReference type="Pfam" id="PF14438">
    <property type="entry name" value="SM-ATX"/>
    <property type="match status" value="1"/>
</dbReference>
<dbReference type="InterPro" id="IPR025852">
    <property type="entry name" value="SM_dom_ATX"/>
</dbReference>
<feature type="region of interest" description="Disordered" evidence="1">
    <location>
        <begin position="1"/>
        <end position="33"/>
    </location>
</feature>
<organism evidence="3 4">
    <name type="scientific">Rotaria magnacalcarata</name>
    <dbReference type="NCBI Taxonomy" id="392030"/>
    <lineage>
        <taxon>Eukaryota</taxon>
        <taxon>Metazoa</taxon>
        <taxon>Spiralia</taxon>
        <taxon>Gnathifera</taxon>
        <taxon>Rotifera</taxon>
        <taxon>Eurotatoria</taxon>
        <taxon>Bdelloidea</taxon>
        <taxon>Philodinida</taxon>
        <taxon>Philodinidae</taxon>
        <taxon>Rotaria</taxon>
    </lineage>
</organism>
<accession>A0A8S3GLB9</accession>
<proteinExistence type="predicted"/>
<evidence type="ECO:0000313" key="3">
    <source>
        <dbReference type="EMBL" id="CAF5161766.1"/>
    </source>
</evidence>
<evidence type="ECO:0000313" key="4">
    <source>
        <dbReference type="Proteomes" id="UP000676336"/>
    </source>
</evidence>
<protein>
    <recommendedName>
        <fullName evidence="2">Ataxin 2 SM domain-containing protein</fullName>
    </recommendedName>
</protein>
<comment type="caution">
    <text evidence="3">The sequence shown here is derived from an EMBL/GenBank/DDBJ whole genome shotgun (WGS) entry which is preliminary data.</text>
</comment>
<feature type="domain" description="Ataxin 2 SM" evidence="2">
    <location>
        <begin position="46"/>
        <end position="103"/>
    </location>
</feature>